<keyword evidence="2" id="KW-1003">Cell membrane</keyword>
<feature type="domain" description="G-protein coupled receptors family 1 profile" evidence="12">
    <location>
        <begin position="26"/>
        <end position="270"/>
    </location>
</feature>
<dbReference type="GO" id="GO:0035025">
    <property type="term" value="P:positive regulation of Rho protein signal transduction"/>
    <property type="evidence" value="ECO:0007669"/>
    <property type="project" value="TreeGrafter"/>
</dbReference>
<evidence type="ECO:0000259" key="12">
    <source>
        <dbReference type="PROSITE" id="PS50262"/>
    </source>
</evidence>
<keyword evidence="3 10" id="KW-0812">Transmembrane</keyword>
<evidence type="ECO:0000256" key="1">
    <source>
        <dbReference type="ARBA" id="ARBA00004651"/>
    </source>
</evidence>
<dbReference type="PRINTS" id="PR00237">
    <property type="entry name" value="GPCRRHODOPSN"/>
</dbReference>
<evidence type="ECO:0000313" key="13">
    <source>
        <dbReference type="EMBL" id="KAG9467711.1"/>
    </source>
</evidence>
<dbReference type="PROSITE" id="PS00237">
    <property type="entry name" value="G_PROTEIN_RECEP_F1_1"/>
    <property type="match status" value="1"/>
</dbReference>
<evidence type="ECO:0000256" key="9">
    <source>
        <dbReference type="ARBA" id="ARBA00023224"/>
    </source>
</evidence>
<dbReference type="EMBL" id="WNTK01001231">
    <property type="protein sequence ID" value="KAG9467711.1"/>
    <property type="molecule type" value="Genomic_DNA"/>
</dbReference>
<keyword evidence="6 11" id="KW-0472">Membrane</keyword>
<accession>A0A8J6EEN7</accession>
<keyword evidence="4 11" id="KW-1133">Transmembrane helix</keyword>
<dbReference type="Pfam" id="PF00001">
    <property type="entry name" value="7tm_1"/>
    <property type="match status" value="1"/>
</dbReference>
<dbReference type="PROSITE" id="PS50262">
    <property type="entry name" value="G_PROTEIN_RECEP_F1_2"/>
    <property type="match status" value="1"/>
</dbReference>
<feature type="transmembrane region" description="Helical" evidence="11">
    <location>
        <begin position="12"/>
        <end position="34"/>
    </location>
</feature>
<name>A0A8J6EEN7_ELECQ</name>
<reference evidence="13" key="1">
    <citation type="thesis" date="2020" institute="ProQuest LLC" country="789 East Eisenhower Parkway, Ann Arbor, MI, USA">
        <title>Comparative Genomics and Chromosome Evolution.</title>
        <authorList>
            <person name="Mudd A.B."/>
        </authorList>
    </citation>
    <scope>NUCLEOTIDE SEQUENCE</scope>
    <source>
        <strain evidence="13">HN-11 Male</strain>
        <tissue evidence="13">Kidney and liver</tissue>
    </source>
</reference>
<keyword evidence="14" id="KW-1185">Reference proteome</keyword>
<dbReference type="FunFam" id="1.20.1070.10:FF:000142">
    <property type="entry name" value="G protein-coupled receptor 55"/>
    <property type="match status" value="1"/>
</dbReference>
<dbReference type="AlphaFoldDB" id="A0A8J6EEN7"/>
<dbReference type="GO" id="GO:0005886">
    <property type="term" value="C:plasma membrane"/>
    <property type="evidence" value="ECO:0007669"/>
    <property type="project" value="UniProtKB-SubCell"/>
</dbReference>
<evidence type="ECO:0000256" key="3">
    <source>
        <dbReference type="ARBA" id="ARBA00022692"/>
    </source>
</evidence>
<dbReference type="PANTHER" id="PTHR24232">
    <property type="entry name" value="G-PROTEIN COUPLED RECEPTOR"/>
    <property type="match status" value="1"/>
</dbReference>
<feature type="transmembrane region" description="Helical" evidence="11">
    <location>
        <begin position="166"/>
        <end position="192"/>
    </location>
</feature>
<keyword evidence="8" id="KW-0325">Glycoprotein</keyword>
<keyword evidence="5 10" id="KW-0297">G-protein coupled receptor</keyword>
<evidence type="ECO:0000256" key="2">
    <source>
        <dbReference type="ARBA" id="ARBA00022475"/>
    </source>
</evidence>
<dbReference type="GO" id="GO:0004930">
    <property type="term" value="F:G protein-coupled receptor activity"/>
    <property type="evidence" value="ECO:0007669"/>
    <property type="project" value="UniProtKB-KW"/>
</dbReference>
<comment type="caution">
    <text evidence="13">The sequence shown here is derived from an EMBL/GenBank/DDBJ whole genome shotgun (WGS) entry which is preliminary data.</text>
</comment>
<evidence type="ECO:0000256" key="5">
    <source>
        <dbReference type="ARBA" id="ARBA00023040"/>
    </source>
</evidence>
<dbReference type="SUPFAM" id="SSF81321">
    <property type="entry name" value="Family A G protein-coupled receptor-like"/>
    <property type="match status" value="1"/>
</dbReference>
<feature type="non-terminal residue" evidence="13">
    <location>
        <position position="286"/>
    </location>
</feature>
<dbReference type="InterPro" id="IPR000276">
    <property type="entry name" value="GPCR_Rhodpsn"/>
</dbReference>
<keyword evidence="9 10" id="KW-0807">Transducer</keyword>
<feature type="transmembrane region" description="Helical" evidence="11">
    <location>
        <begin position="124"/>
        <end position="142"/>
    </location>
</feature>
<evidence type="ECO:0000256" key="10">
    <source>
        <dbReference type="RuleBase" id="RU000688"/>
    </source>
</evidence>
<keyword evidence="7 10" id="KW-0675">Receptor</keyword>
<feature type="transmembrane region" description="Helical" evidence="11">
    <location>
        <begin position="84"/>
        <end position="103"/>
    </location>
</feature>
<dbReference type="Gene3D" id="1.20.1070.10">
    <property type="entry name" value="Rhodopsin 7-helix transmembrane proteins"/>
    <property type="match status" value="1"/>
</dbReference>
<evidence type="ECO:0000256" key="11">
    <source>
        <dbReference type="SAM" id="Phobius"/>
    </source>
</evidence>
<evidence type="ECO:0000256" key="8">
    <source>
        <dbReference type="ARBA" id="ARBA00023180"/>
    </source>
</evidence>
<dbReference type="Proteomes" id="UP000770717">
    <property type="component" value="Unassembled WGS sequence"/>
</dbReference>
<feature type="transmembrane region" description="Helical" evidence="11">
    <location>
        <begin position="213"/>
        <end position="235"/>
    </location>
</feature>
<sequence>MKTRNPKVEIFLITLLTCVFIFGTIFNSLAVWVFCFKMKKWTETRVFMMNLLFSDCCLLFTLPFRIYTTQHPWPLGDSWCNALLSVYFMNTYVSIAVITLISMDRYVAIKFPIKARTLRSPKKAALACGIIWLVYITIRLYLGLDTDRRLSKSCFRKETEKPLNRALYFTVFGTCLPMVILIFCSTQIILTLKKKMSVNKKKKIKKSISIVKTNLAIFLFCFLPFSTGNIVRFVIESIGSDCSLIKFINDIFYAAQGLSDINCCLDSICYYFVAKEFWENISLIPK</sequence>
<dbReference type="GO" id="GO:0007200">
    <property type="term" value="P:phospholipase C-activating G protein-coupled receptor signaling pathway"/>
    <property type="evidence" value="ECO:0007669"/>
    <property type="project" value="TreeGrafter"/>
</dbReference>
<comment type="similarity">
    <text evidence="10">Belongs to the G-protein coupled receptor 1 family.</text>
</comment>
<evidence type="ECO:0000256" key="6">
    <source>
        <dbReference type="ARBA" id="ARBA00023136"/>
    </source>
</evidence>
<gene>
    <name evidence="13" type="ORF">GDO78_014436</name>
</gene>
<dbReference type="InterPro" id="IPR017452">
    <property type="entry name" value="GPCR_Rhodpsn_7TM"/>
</dbReference>
<evidence type="ECO:0000313" key="14">
    <source>
        <dbReference type="Proteomes" id="UP000770717"/>
    </source>
</evidence>
<proteinExistence type="inferred from homology"/>
<evidence type="ECO:0000256" key="4">
    <source>
        <dbReference type="ARBA" id="ARBA00022989"/>
    </source>
</evidence>
<feature type="transmembrane region" description="Helical" evidence="11">
    <location>
        <begin position="46"/>
        <end position="64"/>
    </location>
</feature>
<protein>
    <recommendedName>
        <fullName evidence="12">G-protein coupled receptors family 1 profile domain-containing protein</fullName>
    </recommendedName>
</protein>
<dbReference type="PANTHER" id="PTHR24232:SF111">
    <property type="entry name" value="G-PROTEIN COUPLED RECEPTOR 35"/>
    <property type="match status" value="1"/>
</dbReference>
<evidence type="ECO:0000256" key="7">
    <source>
        <dbReference type="ARBA" id="ARBA00023170"/>
    </source>
</evidence>
<dbReference type="OrthoDB" id="6086428at2759"/>
<comment type="subcellular location">
    <subcellularLocation>
        <location evidence="1">Cell membrane</location>
        <topology evidence="1">Multi-pass membrane protein</topology>
    </subcellularLocation>
</comment>
<organism evidence="13 14">
    <name type="scientific">Eleutherodactylus coqui</name>
    <name type="common">Puerto Rican coqui</name>
    <dbReference type="NCBI Taxonomy" id="57060"/>
    <lineage>
        <taxon>Eukaryota</taxon>
        <taxon>Metazoa</taxon>
        <taxon>Chordata</taxon>
        <taxon>Craniata</taxon>
        <taxon>Vertebrata</taxon>
        <taxon>Euteleostomi</taxon>
        <taxon>Amphibia</taxon>
        <taxon>Batrachia</taxon>
        <taxon>Anura</taxon>
        <taxon>Neobatrachia</taxon>
        <taxon>Hyloidea</taxon>
        <taxon>Eleutherodactylidae</taxon>
        <taxon>Eleutherodactylinae</taxon>
        <taxon>Eleutherodactylus</taxon>
        <taxon>Eleutherodactylus</taxon>
    </lineage>
</organism>